<dbReference type="EMBL" id="QVQW01000020">
    <property type="protein sequence ID" value="RKU45524.1"/>
    <property type="molecule type" value="Genomic_DNA"/>
</dbReference>
<keyword evidence="3" id="KW-1185">Reference proteome</keyword>
<feature type="transmembrane region" description="Helical" evidence="1">
    <location>
        <begin position="194"/>
        <end position="218"/>
    </location>
</feature>
<feature type="transmembrane region" description="Helical" evidence="1">
    <location>
        <begin position="95"/>
        <end position="114"/>
    </location>
</feature>
<comment type="caution">
    <text evidence="2">The sequence shown here is derived from an EMBL/GenBank/DDBJ whole genome shotgun (WGS) entry which is preliminary data.</text>
</comment>
<evidence type="ECO:0000313" key="2">
    <source>
        <dbReference type="EMBL" id="RKU45524.1"/>
    </source>
</evidence>
<sequence length="279" mass="31972">MAAAILPMFTDNKSHQQYNPDTRIHKIISYTRPKEVLVQVVSGLLTLCALILFLNTSTLDVWTVHSSPSTAWAVTPLLIYPLLPSRGLFSIPCEVFLIWPTALGILHHFGSMILDSINEQLPSHPWQFWQAPLMWLTLLAGCDMLSSKRRERESDKEKNFQRSSDEATYWLLHVPVLTWVIVPCFRNLADEADWLWFGVHLLLLLVYVRAFIGVAHILNQRIIRLGVWCFASRRISSWTWLPQNGAERDFEPLGAKVLEGWVLAMPFVLTVIMAIPWSV</sequence>
<evidence type="ECO:0000313" key="3">
    <source>
        <dbReference type="Proteomes" id="UP000275385"/>
    </source>
</evidence>
<keyword evidence="1" id="KW-0812">Transmembrane</keyword>
<feature type="transmembrane region" description="Helical" evidence="1">
    <location>
        <begin position="36"/>
        <end position="54"/>
    </location>
</feature>
<proteinExistence type="predicted"/>
<accession>A0A420YCE8</accession>
<feature type="transmembrane region" description="Helical" evidence="1">
    <location>
        <begin position="167"/>
        <end position="188"/>
    </location>
</feature>
<gene>
    <name evidence="2" type="ORF">DL546_003559</name>
</gene>
<keyword evidence="1" id="KW-1133">Transmembrane helix</keyword>
<dbReference type="OrthoDB" id="5178598at2759"/>
<feature type="transmembrane region" description="Helical" evidence="1">
    <location>
        <begin position="126"/>
        <end position="146"/>
    </location>
</feature>
<dbReference type="AlphaFoldDB" id="A0A420YCE8"/>
<dbReference type="Proteomes" id="UP000275385">
    <property type="component" value="Unassembled WGS sequence"/>
</dbReference>
<name>A0A420YCE8_9PEZI</name>
<evidence type="ECO:0000256" key="1">
    <source>
        <dbReference type="SAM" id="Phobius"/>
    </source>
</evidence>
<organism evidence="2 3">
    <name type="scientific">Coniochaeta pulveracea</name>
    <dbReference type="NCBI Taxonomy" id="177199"/>
    <lineage>
        <taxon>Eukaryota</taxon>
        <taxon>Fungi</taxon>
        <taxon>Dikarya</taxon>
        <taxon>Ascomycota</taxon>
        <taxon>Pezizomycotina</taxon>
        <taxon>Sordariomycetes</taxon>
        <taxon>Sordariomycetidae</taxon>
        <taxon>Coniochaetales</taxon>
        <taxon>Coniochaetaceae</taxon>
        <taxon>Coniochaeta</taxon>
    </lineage>
</organism>
<feature type="transmembrane region" description="Helical" evidence="1">
    <location>
        <begin position="257"/>
        <end position="277"/>
    </location>
</feature>
<feature type="transmembrane region" description="Helical" evidence="1">
    <location>
        <begin position="66"/>
        <end position="83"/>
    </location>
</feature>
<keyword evidence="1" id="KW-0472">Membrane</keyword>
<protein>
    <submittedName>
        <fullName evidence="2">Uncharacterized protein</fullName>
    </submittedName>
</protein>
<reference evidence="2 3" key="1">
    <citation type="submission" date="2018-08" db="EMBL/GenBank/DDBJ databases">
        <title>Draft genome of the lignicolous fungus Coniochaeta pulveracea.</title>
        <authorList>
            <person name="Borstlap C.J."/>
            <person name="De Witt R.N."/>
            <person name="Botha A."/>
            <person name="Volschenk H."/>
        </authorList>
    </citation>
    <scope>NUCLEOTIDE SEQUENCE [LARGE SCALE GENOMIC DNA]</scope>
    <source>
        <strain evidence="2 3">CAB683</strain>
    </source>
</reference>